<dbReference type="InterPro" id="IPR028082">
    <property type="entry name" value="Peripla_BP_I"/>
</dbReference>
<evidence type="ECO:0000256" key="1">
    <source>
        <dbReference type="ARBA" id="ARBA00023015"/>
    </source>
</evidence>
<dbReference type="EMBL" id="FTOB01000002">
    <property type="protein sequence ID" value="SIS48545.1"/>
    <property type="molecule type" value="Genomic_DNA"/>
</dbReference>
<accession>A0ABY1KLY8</accession>
<dbReference type="InterPro" id="IPR000843">
    <property type="entry name" value="HTH_LacI"/>
</dbReference>
<evidence type="ECO:0000313" key="5">
    <source>
        <dbReference type="EMBL" id="SIS48545.1"/>
    </source>
</evidence>
<dbReference type="PANTHER" id="PTHR30146:SF144">
    <property type="entry name" value="LACI-FAMILY TRANSCRIPTION REGULATOR"/>
    <property type="match status" value="1"/>
</dbReference>
<dbReference type="Gene3D" id="1.10.260.40">
    <property type="entry name" value="lambda repressor-like DNA-binding domains"/>
    <property type="match status" value="1"/>
</dbReference>
<evidence type="ECO:0000259" key="4">
    <source>
        <dbReference type="PROSITE" id="PS50932"/>
    </source>
</evidence>
<dbReference type="SUPFAM" id="SSF53822">
    <property type="entry name" value="Periplasmic binding protein-like I"/>
    <property type="match status" value="1"/>
</dbReference>
<feature type="domain" description="HTH lacI-type" evidence="4">
    <location>
        <begin position="2"/>
        <end position="56"/>
    </location>
</feature>
<dbReference type="Pfam" id="PF00356">
    <property type="entry name" value="LacI"/>
    <property type="match status" value="1"/>
</dbReference>
<reference evidence="5 6" key="1">
    <citation type="submission" date="2017-01" db="EMBL/GenBank/DDBJ databases">
        <authorList>
            <person name="Varghese N."/>
            <person name="Submissions S."/>
        </authorList>
    </citation>
    <scope>NUCLEOTIDE SEQUENCE [LARGE SCALE GENOMIC DNA]</scope>
    <source>
        <strain evidence="5 6">DSM 2061</strain>
    </source>
</reference>
<dbReference type="InterPro" id="IPR010982">
    <property type="entry name" value="Lambda_DNA-bd_dom_sf"/>
</dbReference>
<name>A0ABY1KLY8_9FLAO</name>
<dbReference type="Gene3D" id="3.40.50.2300">
    <property type="match status" value="2"/>
</dbReference>
<keyword evidence="2" id="KW-0238">DNA-binding</keyword>
<gene>
    <name evidence="5" type="ORF">SAMN05421766_102276</name>
</gene>
<dbReference type="Pfam" id="PF13407">
    <property type="entry name" value="Peripla_BP_4"/>
    <property type="match status" value="1"/>
</dbReference>
<protein>
    <submittedName>
        <fullName evidence="5">Transcriptional regulator, LacI family</fullName>
    </submittedName>
</protein>
<dbReference type="SUPFAM" id="SSF47413">
    <property type="entry name" value="lambda repressor-like DNA-binding domains"/>
    <property type="match status" value="1"/>
</dbReference>
<dbReference type="CDD" id="cd01392">
    <property type="entry name" value="HTH_LacI"/>
    <property type="match status" value="1"/>
</dbReference>
<dbReference type="PANTHER" id="PTHR30146">
    <property type="entry name" value="LACI-RELATED TRANSCRIPTIONAL REPRESSOR"/>
    <property type="match status" value="1"/>
</dbReference>
<dbReference type="PROSITE" id="PS50932">
    <property type="entry name" value="HTH_LACI_2"/>
    <property type="match status" value="1"/>
</dbReference>
<sequence length="355" mass="40506">MKTIKDIAKEAKVSTGTVDRVIHNRPGVSPKTKERIQKLLDKYDFERNILASTLAFKKKYNIATLIPTPASKNQFWSGPNKGLKSAAKEIQKYGVITHRYYFDQYDLKSYERALEQILKLKPNGVVFAPFFYNTSLAFVEKLKANDIPFVLINIDLETADKLSYIGQDSFKSGYLCGKMMNIITTPKESIAILTSKKNVDSHLAIETRIKGFMNFFETNISEKPIHKIFVESFAPKEVYKALTEEFSKPRPITGIFVPSSALFTVADFLQSENLQNIRTVGFDVHQKNLDYIRKGTIDFAIDQHPFEQGYMGVKILFEYLLLNKTPKPEYRSPMNIVTKENVDSFNVASAIEYSV</sequence>
<keyword evidence="3" id="KW-0804">Transcription</keyword>
<keyword evidence="1" id="KW-0805">Transcription regulation</keyword>
<dbReference type="SMART" id="SM00354">
    <property type="entry name" value="HTH_LACI"/>
    <property type="match status" value="1"/>
</dbReference>
<keyword evidence="6" id="KW-1185">Reference proteome</keyword>
<dbReference type="InterPro" id="IPR025997">
    <property type="entry name" value="SBP_2_dom"/>
</dbReference>
<evidence type="ECO:0000256" key="2">
    <source>
        <dbReference type="ARBA" id="ARBA00023125"/>
    </source>
</evidence>
<dbReference type="Proteomes" id="UP000185728">
    <property type="component" value="Unassembled WGS sequence"/>
</dbReference>
<dbReference type="RefSeq" id="WP_076454054.1">
    <property type="nucleotide sequence ID" value="NZ_FTOB01000002.1"/>
</dbReference>
<dbReference type="PROSITE" id="PS00356">
    <property type="entry name" value="HTH_LACI_1"/>
    <property type="match status" value="1"/>
</dbReference>
<organism evidence="5 6">
    <name type="scientific">Zobellia uliginosa</name>
    <dbReference type="NCBI Taxonomy" id="143224"/>
    <lineage>
        <taxon>Bacteria</taxon>
        <taxon>Pseudomonadati</taxon>
        <taxon>Bacteroidota</taxon>
        <taxon>Flavobacteriia</taxon>
        <taxon>Flavobacteriales</taxon>
        <taxon>Flavobacteriaceae</taxon>
        <taxon>Zobellia</taxon>
    </lineage>
</organism>
<comment type="caution">
    <text evidence="5">The sequence shown here is derived from an EMBL/GenBank/DDBJ whole genome shotgun (WGS) entry which is preliminary data.</text>
</comment>
<proteinExistence type="predicted"/>
<evidence type="ECO:0000256" key="3">
    <source>
        <dbReference type="ARBA" id="ARBA00023163"/>
    </source>
</evidence>
<evidence type="ECO:0000313" key="6">
    <source>
        <dbReference type="Proteomes" id="UP000185728"/>
    </source>
</evidence>